<organism evidence="3 4">
    <name type="scientific">Novipirellula aureliae</name>
    <dbReference type="NCBI Taxonomy" id="2527966"/>
    <lineage>
        <taxon>Bacteria</taxon>
        <taxon>Pseudomonadati</taxon>
        <taxon>Planctomycetota</taxon>
        <taxon>Planctomycetia</taxon>
        <taxon>Pirellulales</taxon>
        <taxon>Pirellulaceae</taxon>
        <taxon>Novipirellula</taxon>
    </lineage>
</organism>
<feature type="region of interest" description="Disordered" evidence="1">
    <location>
        <begin position="53"/>
        <end position="134"/>
    </location>
</feature>
<evidence type="ECO:0000256" key="2">
    <source>
        <dbReference type="SAM" id="SignalP"/>
    </source>
</evidence>
<feature type="chain" id="PRO_5022772119" evidence="2">
    <location>
        <begin position="19"/>
        <end position="275"/>
    </location>
</feature>
<accession>A0A5C6DUJ1</accession>
<feature type="signal peptide" evidence="2">
    <location>
        <begin position="1"/>
        <end position="18"/>
    </location>
</feature>
<evidence type="ECO:0000313" key="4">
    <source>
        <dbReference type="Proteomes" id="UP000315471"/>
    </source>
</evidence>
<dbReference type="OrthoDB" id="285984at2"/>
<dbReference type="Proteomes" id="UP000315471">
    <property type="component" value="Unassembled WGS sequence"/>
</dbReference>
<reference evidence="3 4" key="1">
    <citation type="submission" date="2019-02" db="EMBL/GenBank/DDBJ databases">
        <title>Deep-cultivation of Planctomycetes and their phenomic and genomic characterization uncovers novel biology.</title>
        <authorList>
            <person name="Wiegand S."/>
            <person name="Jogler M."/>
            <person name="Boedeker C."/>
            <person name="Pinto D."/>
            <person name="Vollmers J."/>
            <person name="Rivas-Marin E."/>
            <person name="Kohn T."/>
            <person name="Peeters S.H."/>
            <person name="Heuer A."/>
            <person name="Rast P."/>
            <person name="Oberbeckmann S."/>
            <person name="Bunk B."/>
            <person name="Jeske O."/>
            <person name="Meyerdierks A."/>
            <person name="Storesund J.E."/>
            <person name="Kallscheuer N."/>
            <person name="Luecker S."/>
            <person name="Lage O.M."/>
            <person name="Pohl T."/>
            <person name="Merkel B.J."/>
            <person name="Hornburger P."/>
            <person name="Mueller R.-W."/>
            <person name="Bruemmer F."/>
            <person name="Labrenz M."/>
            <person name="Spormann A.M."/>
            <person name="Op Den Camp H."/>
            <person name="Overmann J."/>
            <person name="Amann R."/>
            <person name="Jetten M.S.M."/>
            <person name="Mascher T."/>
            <person name="Medema M.H."/>
            <person name="Devos D.P."/>
            <person name="Kaster A.-K."/>
            <person name="Ovreas L."/>
            <person name="Rohde M."/>
            <person name="Galperin M.Y."/>
            <person name="Jogler C."/>
        </authorList>
    </citation>
    <scope>NUCLEOTIDE SEQUENCE [LARGE SCALE GENOMIC DNA]</scope>
    <source>
        <strain evidence="3 4">Q31b</strain>
    </source>
</reference>
<dbReference type="EMBL" id="SJPY01000005">
    <property type="protein sequence ID" value="TWU39924.1"/>
    <property type="molecule type" value="Genomic_DNA"/>
</dbReference>
<comment type="caution">
    <text evidence="3">The sequence shown here is derived from an EMBL/GenBank/DDBJ whole genome shotgun (WGS) entry which is preliminary data.</text>
</comment>
<dbReference type="AlphaFoldDB" id="A0A5C6DUJ1"/>
<evidence type="ECO:0000256" key="1">
    <source>
        <dbReference type="SAM" id="MobiDB-lite"/>
    </source>
</evidence>
<evidence type="ECO:0000313" key="3">
    <source>
        <dbReference type="EMBL" id="TWU39924.1"/>
    </source>
</evidence>
<name>A0A5C6DUJ1_9BACT</name>
<protein>
    <submittedName>
        <fullName evidence="3">Uncharacterized protein</fullName>
    </submittedName>
</protein>
<proteinExistence type="predicted"/>
<sequence length="275" mass="29047" precursor="true">MLTIRTITALGFAGLAIAATLVSQVDANGDLDTLLNELSFNKPQVVGNLEAAPDDVASPLSGQADTLTDDSKLDPSPILEQDGFSYIEPSQLPQPPDQRDSRAQSDAASQQLTGGPHAAIPNRMPPASGYAPQNNGYANNAGRYSGAVANGPFSPIYQPAVGQYGGCGCRSGCDSAGCNHYAAPPQKEELYIAHRTPNLPSSTLREYFNSSACHTGLWDGYAQERAQQCATYHKHIHGTCDCAQKTLENYQNGGFFCKGAQGAGCCDSGCDSCRY</sequence>
<feature type="compositionally biased region" description="Polar residues" evidence="1">
    <location>
        <begin position="104"/>
        <end position="113"/>
    </location>
</feature>
<gene>
    <name evidence="3" type="ORF">Q31b_32400</name>
</gene>
<keyword evidence="2" id="KW-0732">Signal</keyword>
<keyword evidence="4" id="KW-1185">Reference proteome</keyword>
<dbReference type="RefSeq" id="WP_146600586.1">
    <property type="nucleotide sequence ID" value="NZ_SJPY01000005.1"/>
</dbReference>